<organism evidence="22 23">
    <name type="scientific">Plebeiibacterium marinum</name>
    <dbReference type="NCBI Taxonomy" id="2992111"/>
    <lineage>
        <taxon>Bacteria</taxon>
        <taxon>Pseudomonadati</taxon>
        <taxon>Bacteroidota</taxon>
        <taxon>Bacteroidia</taxon>
        <taxon>Marinilabiliales</taxon>
        <taxon>Marinilabiliaceae</taxon>
        <taxon>Plebeiibacterium</taxon>
    </lineage>
</organism>
<evidence type="ECO:0000259" key="20">
    <source>
        <dbReference type="Pfam" id="PF00905"/>
    </source>
</evidence>
<dbReference type="Gene3D" id="3.40.710.10">
    <property type="entry name" value="DD-peptidase/beta-lactamase superfamily"/>
    <property type="match status" value="2"/>
</dbReference>
<sequence length="786" mass="89530">MSSSNHKIKKVLYWFWGCVLSAFLMVFILFFMIAKGFLGVMPSFEDLENPKNSIATEVISEDGKVLGNFAIENRTFIDFEQLSPYLVNALVATEDVRFYDHSGIDPRGLLRVAVRTVIMGDKGSGGGSTITQQLAKLLFHEPAKNIWERALQKLNEWVIAIKLEKSYTKNEIITMYLNKVEYIYDAYGIKSAAKTFFNTSADTIKIEEAATLVGMLKNPALFNPVRRKDTTEFRRNVVLNQMRKAQFISEAEYDSLANIPLTLKFNRRDHKEGVAPYLREHLRLTLNAPKPERKNYPSWLQDKFVADSIEWENNPAYGFINKTLKPDGTHYNVYRDGLKIYTTVNYKMQTYAEQAVKDHLANNLQQAFFREKKGRTRAPFTNKLSQEQYDAIINRAIKNSERYRVLKKAKFSKAKIMESFNTPTDMQVFTWNGERDTVLTPLDSIKHLKFYLRASLFSIDPSNGHVKAYVGGPNFKYFMYDMATQGRRQVGSTIKPFVYTLAMQEGHTPCEMVPNIPQTFVLPDGKTWTPKDGGRSRKGEMVTLKWGLANSNNNISAWVMKQYNPTAVRRMIHELGIKSPMPAVPSLCLGIPDFTLQEMASAYCTFANKGVHIEPIMISRIQDRFGNVIAQFTPQKKEVISEETAFLMLNLLQGVVNQGTGIRLRYTYQFTGQIGGKTGTTQNQSDGWFIGVTPNLVTGVWVGGEDRDIHFDGISLGQGSNMALPIWALYMKEVYNDESLPITQDDIFEEPINFTLDLNCEGDNTPKNNEEDNEEEYSNGDESEFF</sequence>
<evidence type="ECO:0000256" key="6">
    <source>
        <dbReference type="ARBA" id="ARBA00022645"/>
    </source>
</evidence>
<comment type="similarity">
    <text evidence="3">In the C-terminal section; belongs to the transpeptidase family.</text>
</comment>
<dbReference type="Pfam" id="PF00905">
    <property type="entry name" value="Transpeptidase"/>
    <property type="match status" value="1"/>
</dbReference>
<keyword evidence="10" id="KW-0378">Hydrolase</keyword>
<comment type="pathway">
    <text evidence="2">Cell wall biogenesis; peptidoglycan biosynthesis.</text>
</comment>
<dbReference type="PANTHER" id="PTHR32282:SF11">
    <property type="entry name" value="PENICILLIN-BINDING PROTEIN 1B"/>
    <property type="match status" value="1"/>
</dbReference>
<evidence type="ECO:0000256" key="10">
    <source>
        <dbReference type="ARBA" id="ARBA00022801"/>
    </source>
</evidence>
<accession>A0AAE3SKQ4</accession>
<evidence type="ECO:0000256" key="3">
    <source>
        <dbReference type="ARBA" id="ARBA00007090"/>
    </source>
</evidence>
<dbReference type="InterPro" id="IPR001460">
    <property type="entry name" value="PCN-bd_Tpept"/>
</dbReference>
<dbReference type="GO" id="GO:0008955">
    <property type="term" value="F:peptidoglycan glycosyltransferase activity"/>
    <property type="evidence" value="ECO:0007669"/>
    <property type="project" value="UniProtKB-EC"/>
</dbReference>
<keyword evidence="11" id="KW-0133">Cell shape</keyword>
<dbReference type="GO" id="GO:0006508">
    <property type="term" value="P:proteolysis"/>
    <property type="evidence" value="ECO:0007669"/>
    <property type="project" value="UniProtKB-KW"/>
</dbReference>
<dbReference type="InterPro" id="IPR001264">
    <property type="entry name" value="Glyco_trans_51"/>
</dbReference>
<keyword evidence="12" id="KW-0573">Peptidoglycan synthesis</keyword>
<evidence type="ECO:0000256" key="9">
    <source>
        <dbReference type="ARBA" id="ARBA00022679"/>
    </source>
</evidence>
<comment type="caution">
    <text evidence="22">The sequence shown here is derived from an EMBL/GenBank/DDBJ whole genome shotgun (WGS) entry which is preliminary data.</text>
</comment>
<dbReference type="GO" id="GO:0005886">
    <property type="term" value="C:plasma membrane"/>
    <property type="evidence" value="ECO:0007669"/>
    <property type="project" value="UniProtKB-SubCell"/>
</dbReference>
<evidence type="ECO:0000256" key="8">
    <source>
        <dbReference type="ARBA" id="ARBA00022676"/>
    </source>
</evidence>
<proteinExistence type="inferred from homology"/>
<dbReference type="InterPro" id="IPR050396">
    <property type="entry name" value="Glycosyltr_51/Transpeptidase"/>
</dbReference>
<comment type="subcellular location">
    <subcellularLocation>
        <location evidence="1">Cell membrane</location>
    </subcellularLocation>
</comment>
<dbReference type="SUPFAM" id="SSF56601">
    <property type="entry name" value="beta-lactamase/transpeptidase-like"/>
    <property type="match status" value="1"/>
</dbReference>
<dbReference type="GO" id="GO:0008360">
    <property type="term" value="P:regulation of cell shape"/>
    <property type="evidence" value="ECO:0007669"/>
    <property type="project" value="UniProtKB-KW"/>
</dbReference>
<comment type="catalytic activity">
    <reaction evidence="16">
        <text>Preferential cleavage: (Ac)2-L-Lys-D-Ala-|-D-Ala. Also transpeptidation of peptidyl-alanyl moieties that are N-acyl substituents of D-alanine.</text>
        <dbReference type="EC" id="3.4.16.4"/>
    </reaction>
</comment>
<dbReference type="SUPFAM" id="SSF53955">
    <property type="entry name" value="Lysozyme-like"/>
    <property type="match status" value="1"/>
</dbReference>
<keyword evidence="19" id="KW-1133">Transmembrane helix</keyword>
<evidence type="ECO:0000256" key="13">
    <source>
        <dbReference type="ARBA" id="ARBA00023136"/>
    </source>
</evidence>
<keyword evidence="8" id="KW-0328">Glycosyltransferase</keyword>
<dbReference type="Pfam" id="PF00912">
    <property type="entry name" value="Transgly"/>
    <property type="match status" value="1"/>
</dbReference>
<feature type="region of interest" description="Disordered" evidence="18">
    <location>
        <begin position="759"/>
        <end position="786"/>
    </location>
</feature>
<dbReference type="GO" id="GO:0009002">
    <property type="term" value="F:serine-type D-Ala-D-Ala carboxypeptidase activity"/>
    <property type="evidence" value="ECO:0007669"/>
    <property type="project" value="UniProtKB-EC"/>
</dbReference>
<evidence type="ECO:0000313" key="23">
    <source>
        <dbReference type="Proteomes" id="UP001207408"/>
    </source>
</evidence>
<dbReference type="AlphaFoldDB" id="A0AAE3SKQ4"/>
<dbReference type="InterPro" id="IPR036950">
    <property type="entry name" value="PBP_transglycosylase"/>
</dbReference>
<evidence type="ECO:0000256" key="18">
    <source>
        <dbReference type="SAM" id="MobiDB-lite"/>
    </source>
</evidence>
<evidence type="ECO:0000256" key="5">
    <source>
        <dbReference type="ARBA" id="ARBA00022475"/>
    </source>
</evidence>
<evidence type="ECO:0000256" key="7">
    <source>
        <dbReference type="ARBA" id="ARBA00022670"/>
    </source>
</evidence>
<dbReference type="GO" id="GO:0008658">
    <property type="term" value="F:penicillin binding"/>
    <property type="evidence" value="ECO:0007669"/>
    <property type="project" value="InterPro"/>
</dbReference>
<keyword evidence="13 19" id="KW-0472">Membrane</keyword>
<evidence type="ECO:0000256" key="11">
    <source>
        <dbReference type="ARBA" id="ARBA00022960"/>
    </source>
</evidence>
<dbReference type="RefSeq" id="WP_301200507.1">
    <property type="nucleotide sequence ID" value="NZ_JAPDPI010000029.1"/>
</dbReference>
<dbReference type="PANTHER" id="PTHR32282">
    <property type="entry name" value="BINDING PROTEIN TRANSPEPTIDASE, PUTATIVE-RELATED"/>
    <property type="match status" value="1"/>
</dbReference>
<dbReference type="InterPro" id="IPR012338">
    <property type="entry name" value="Beta-lactam/transpept-like"/>
</dbReference>
<feature type="transmembrane region" description="Helical" evidence="19">
    <location>
        <begin position="12"/>
        <end position="34"/>
    </location>
</feature>
<name>A0AAE3SKQ4_9BACT</name>
<dbReference type="GO" id="GO:0009252">
    <property type="term" value="P:peptidoglycan biosynthetic process"/>
    <property type="evidence" value="ECO:0007669"/>
    <property type="project" value="UniProtKB-KW"/>
</dbReference>
<keyword evidence="9" id="KW-0808">Transferase</keyword>
<evidence type="ECO:0000256" key="12">
    <source>
        <dbReference type="ARBA" id="ARBA00022984"/>
    </source>
</evidence>
<feature type="domain" description="Penicillin-binding protein transpeptidase" evidence="20">
    <location>
        <begin position="459"/>
        <end position="695"/>
    </location>
</feature>
<dbReference type="EMBL" id="JAPDPI010000029">
    <property type="protein sequence ID" value="MCW3806768.1"/>
    <property type="molecule type" value="Genomic_DNA"/>
</dbReference>
<evidence type="ECO:0000313" key="22">
    <source>
        <dbReference type="EMBL" id="MCW3806768.1"/>
    </source>
</evidence>
<comment type="catalytic activity">
    <reaction evidence="17">
        <text>[GlcNAc-(1-&gt;4)-Mur2Ac(oyl-L-Ala-gamma-D-Glu-L-Lys-D-Ala-D-Ala)](n)-di-trans,octa-cis-undecaprenyl diphosphate + beta-D-GlcNAc-(1-&gt;4)-Mur2Ac(oyl-L-Ala-gamma-D-Glu-L-Lys-D-Ala-D-Ala)-di-trans,octa-cis-undecaprenyl diphosphate = [GlcNAc-(1-&gt;4)-Mur2Ac(oyl-L-Ala-gamma-D-Glu-L-Lys-D-Ala-D-Ala)](n+1)-di-trans,octa-cis-undecaprenyl diphosphate + di-trans,octa-cis-undecaprenyl diphosphate + H(+)</text>
        <dbReference type="Rhea" id="RHEA:23708"/>
        <dbReference type="Rhea" id="RHEA-COMP:9602"/>
        <dbReference type="Rhea" id="RHEA-COMP:9603"/>
        <dbReference type="ChEBI" id="CHEBI:15378"/>
        <dbReference type="ChEBI" id="CHEBI:58405"/>
        <dbReference type="ChEBI" id="CHEBI:60033"/>
        <dbReference type="ChEBI" id="CHEBI:78435"/>
        <dbReference type="EC" id="2.4.99.28"/>
    </reaction>
</comment>
<comment type="similarity">
    <text evidence="4">In the N-terminal section; belongs to the glycosyltransferase 51 family.</text>
</comment>
<feature type="domain" description="Glycosyl transferase family 51" evidence="21">
    <location>
        <begin position="63"/>
        <end position="242"/>
    </location>
</feature>
<evidence type="ECO:0000256" key="4">
    <source>
        <dbReference type="ARBA" id="ARBA00007739"/>
    </source>
</evidence>
<evidence type="ECO:0000256" key="2">
    <source>
        <dbReference type="ARBA" id="ARBA00004752"/>
    </source>
</evidence>
<gene>
    <name evidence="22" type="ORF">OM074_14120</name>
</gene>
<evidence type="ECO:0000256" key="15">
    <source>
        <dbReference type="ARBA" id="ARBA00023316"/>
    </source>
</evidence>
<keyword evidence="23" id="KW-1185">Reference proteome</keyword>
<evidence type="ECO:0000256" key="19">
    <source>
        <dbReference type="SAM" id="Phobius"/>
    </source>
</evidence>
<evidence type="ECO:0000256" key="16">
    <source>
        <dbReference type="ARBA" id="ARBA00034000"/>
    </source>
</evidence>
<dbReference type="InterPro" id="IPR023346">
    <property type="entry name" value="Lysozyme-like_dom_sf"/>
</dbReference>
<keyword evidence="14" id="KW-0511">Multifunctional enzyme</keyword>
<keyword evidence="19" id="KW-0812">Transmembrane</keyword>
<evidence type="ECO:0000256" key="17">
    <source>
        <dbReference type="ARBA" id="ARBA00049902"/>
    </source>
</evidence>
<keyword evidence="7" id="KW-0645">Protease</keyword>
<evidence type="ECO:0000256" key="1">
    <source>
        <dbReference type="ARBA" id="ARBA00004236"/>
    </source>
</evidence>
<evidence type="ECO:0000259" key="21">
    <source>
        <dbReference type="Pfam" id="PF00912"/>
    </source>
</evidence>
<keyword evidence="6" id="KW-0121">Carboxypeptidase</keyword>
<dbReference type="Proteomes" id="UP001207408">
    <property type="component" value="Unassembled WGS sequence"/>
</dbReference>
<evidence type="ECO:0000256" key="14">
    <source>
        <dbReference type="ARBA" id="ARBA00023268"/>
    </source>
</evidence>
<dbReference type="GO" id="GO:0030288">
    <property type="term" value="C:outer membrane-bounded periplasmic space"/>
    <property type="evidence" value="ECO:0007669"/>
    <property type="project" value="TreeGrafter"/>
</dbReference>
<feature type="compositionally biased region" description="Acidic residues" evidence="18">
    <location>
        <begin position="771"/>
        <end position="786"/>
    </location>
</feature>
<dbReference type="GO" id="GO:0071555">
    <property type="term" value="P:cell wall organization"/>
    <property type="evidence" value="ECO:0007669"/>
    <property type="project" value="UniProtKB-KW"/>
</dbReference>
<keyword evidence="5" id="KW-1003">Cell membrane</keyword>
<keyword evidence="15" id="KW-0961">Cell wall biogenesis/degradation</keyword>
<reference evidence="22" key="1">
    <citation type="submission" date="2022-10" db="EMBL/GenBank/DDBJ databases">
        <authorList>
            <person name="Yu W.X."/>
        </authorList>
    </citation>
    <scope>NUCLEOTIDE SEQUENCE</scope>
    <source>
        <strain evidence="22">D04</strain>
    </source>
</reference>
<dbReference type="Gene3D" id="1.10.3810.10">
    <property type="entry name" value="Biosynthetic peptidoglycan transglycosylase-like"/>
    <property type="match status" value="1"/>
</dbReference>
<protein>
    <submittedName>
        <fullName evidence="22">Transglycosylase domain-containing protein</fullName>
    </submittedName>
</protein>